<reference evidence="2" key="1">
    <citation type="journal article" date="2014" name="PLoS ONE">
        <title>Transcriptome-Based Identification of ABC Transporters in the Western Tarnished Plant Bug Lygus hesperus.</title>
        <authorList>
            <person name="Hull J.J."/>
            <person name="Chaney K."/>
            <person name="Geib S.M."/>
            <person name="Fabrick J.A."/>
            <person name="Brent C.S."/>
            <person name="Walsh D."/>
            <person name="Lavine L.C."/>
        </authorList>
    </citation>
    <scope>NUCLEOTIDE SEQUENCE</scope>
</reference>
<protein>
    <submittedName>
        <fullName evidence="2">Replicase polyprotein 1ab</fullName>
    </submittedName>
</protein>
<reference evidence="2" key="2">
    <citation type="submission" date="2014-07" db="EMBL/GenBank/DDBJ databases">
        <authorList>
            <person name="Hull J."/>
        </authorList>
    </citation>
    <scope>NUCLEOTIDE SEQUENCE</scope>
</reference>
<evidence type="ECO:0000256" key="1">
    <source>
        <dbReference type="SAM" id="MobiDB-lite"/>
    </source>
</evidence>
<gene>
    <name evidence="2" type="primary">rep_5</name>
    <name evidence="2" type="ORF">CM83_45147</name>
</gene>
<organism evidence="2">
    <name type="scientific">Lygus hesperus</name>
    <name type="common">Western plant bug</name>
    <dbReference type="NCBI Taxonomy" id="30085"/>
    <lineage>
        <taxon>Eukaryota</taxon>
        <taxon>Metazoa</taxon>
        <taxon>Ecdysozoa</taxon>
        <taxon>Arthropoda</taxon>
        <taxon>Hexapoda</taxon>
        <taxon>Insecta</taxon>
        <taxon>Pterygota</taxon>
        <taxon>Neoptera</taxon>
        <taxon>Paraneoptera</taxon>
        <taxon>Hemiptera</taxon>
        <taxon>Heteroptera</taxon>
        <taxon>Panheteroptera</taxon>
        <taxon>Cimicomorpha</taxon>
        <taxon>Miridae</taxon>
        <taxon>Mirini</taxon>
        <taxon>Lygus</taxon>
    </lineage>
</organism>
<proteinExistence type="predicted"/>
<feature type="non-terminal residue" evidence="2">
    <location>
        <position position="1"/>
    </location>
</feature>
<accession>A0A0A9W5N8</accession>
<dbReference type="CDD" id="cd14273">
    <property type="entry name" value="UBA_TAP-C_like"/>
    <property type="match status" value="1"/>
</dbReference>
<dbReference type="AlphaFoldDB" id="A0A0A9W5N8"/>
<feature type="region of interest" description="Disordered" evidence="1">
    <location>
        <begin position="63"/>
        <end position="107"/>
    </location>
</feature>
<evidence type="ECO:0000313" key="2">
    <source>
        <dbReference type="EMBL" id="JAG01818.1"/>
    </source>
</evidence>
<name>A0A0A9W5N8_LYGHE</name>
<feature type="compositionally biased region" description="Polar residues" evidence="1">
    <location>
        <begin position="74"/>
        <end position="98"/>
    </location>
</feature>
<sequence>VSVLYCCSKSLKNIYYNNLSMDPIADFMVITGCEDEDLAIHYLSESNFDTGVASSVYMADRGQHPLTTDEVTERATQQHTQSGVSAPDMNTFSSNTTHLPYRDEESS</sequence>
<dbReference type="Pfam" id="PF14555">
    <property type="entry name" value="UBA_4"/>
    <property type="match status" value="1"/>
</dbReference>
<dbReference type="EMBL" id="GBHO01041786">
    <property type="protein sequence ID" value="JAG01818.1"/>
    <property type="molecule type" value="Transcribed_RNA"/>
</dbReference>